<dbReference type="GO" id="GO:0006351">
    <property type="term" value="P:DNA-templated transcription"/>
    <property type="evidence" value="ECO:0007669"/>
    <property type="project" value="TreeGrafter"/>
</dbReference>
<dbReference type="PANTHER" id="PTHR30537">
    <property type="entry name" value="HTH-TYPE TRANSCRIPTIONAL REGULATOR"/>
    <property type="match status" value="1"/>
</dbReference>
<organism evidence="6 7">
    <name type="scientific">Candidatus Viadribacter manganicus</name>
    <dbReference type="NCBI Taxonomy" id="1759059"/>
    <lineage>
        <taxon>Bacteria</taxon>
        <taxon>Pseudomonadati</taxon>
        <taxon>Pseudomonadota</taxon>
        <taxon>Alphaproteobacteria</taxon>
        <taxon>Hyphomonadales</taxon>
        <taxon>Hyphomonadaceae</taxon>
        <taxon>Candidatus Viadribacter</taxon>
    </lineage>
</organism>
<dbReference type="PRINTS" id="PR00039">
    <property type="entry name" value="HTHLYSR"/>
</dbReference>
<reference evidence="6 7" key="1">
    <citation type="submission" date="2015-11" db="EMBL/GenBank/DDBJ databases">
        <title>Whole-Genome Sequence of Candidatus Oderbacter manganicum from the National Park Lower Oder Valley, Germany.</title>
        <authorList>
            <person name="Braun B."/>
            <person name="Liere K."/>
            <person name="Szewzyk U."/>
        </authorList>
    </citation>
    <scope>NUCLEOTIDE SEQUENCE [LARGE SCALE GENOMIC DNA]</scope>
    <source>
        <strain evidence="6 7">OTSz_A_272</strain>
    </source>
</reference>
<feature type="domain" description="HTH lysR-type" evidence="5">
    <location>
        <begin position="4"/>
        <end position="61"/>
    </location>
</feature>
<dbReference type="InterPro" id="IPR036388">
    <property type="entry name" value="WH-like_DNA-bd_sf"/>
</dbReference>
<evidence type="ECO:0000256" key="4">
    <source>
        <dbReference type="ARBA" id="ARBA00023163"/>
    </source>
</evidence>
<dbReference type="NCBIfam" id="NF008352">
    <property type="entry name" value="PRK11139.1"/>
    <property type="match status" value="1"/>
</dbReference>
<sequence>MSLPSLQTLRAFEAAARLKSYSKAAEELSLTHGAVSHRIRELEQRVGVTLFKRAGNTMQLTPDGQQLETQVRQGLSILEQAFPPPKGAHSKAQRHIIITAVPSLASTWLFSRLSDFRAEHPEIDIELRVTEALNDYRKEGIDLGIRLGAGGWPGLHSTKLFDEALTPVCSPDYRDKHKLIEPADLKRAMLLRNPWTPWTRWFQAANLDWPEPNTGPKIDDSPLLLKAALAGQGIALGRQWLAIDEIRAGRLVTPFDIAVRDSFAYWLCWPTGRPPSPDAQRFATWLQARAAAEEPPCPIKIAEAAE</sequence>
<keyword evidence="7" id="KW-1185">Reference proteome</keyword>
<evidence type="ECO:0000313" key="7">
    <source>
        <dbReference type="Proteomes" id="UP000092498"/>
    </source>
</evidence>
<proteinExistence type="inferred from homology"/>
<evidence type="ECO:0000256" key="3">
    <source>
        <dbReference type="ARBA" id="ARBA00023125"/>
    </source>
</evidence>
<dbReference type="GO" id="GO:0043565">
    <property type="term" value="F:sequence-specific DNA binding"/>
    <property type="evidence" value="ECO:0007669"/>
    <property type="project" value="TreeGrafter"/>
</dbReference>
<dbReference type="InterPro" id="IPR058163">
    <property type="entry name" value="LysR-type_TF_proteobact-type"/>
</dbReference>
<dbReference type="InterPro" id="IPR000847">
    <property type="entry name" value="LysR_HTH_N"/>
</dbReference>
<comment type="similarity">
    <text evidence="1">Belongs to the LysR transcriptional regulatory family.</text>
</comment>
<keyword evidence="3" id="KW-0238">DNA-binding</keyword>
<dbReference type="Pfam" id="PF00126">
    <property type="entry name" value="HTH_1"/>
    <property type="match status" value="1"/>
</dbReference>
<dbReference type="Gene3D" id="1.10.10.10">
    <property type="entry name" value="Winged helix-like DNA-binding domain superfamily/Winged helix DNA-binding domain"/>
    <property type="match status" value="1"/>
</dbReference>
<dbReference type="Gene3D" id="3.40.190.10">
    <property type="entry name" value="Periplasmic binding protein-like II"/>
    <property type="match status" value="2"/>
</dbReference>
<keyword evidence="2" id="KW-0805">Transcription regulation</keyword>
<dbReference type="OrthoDB" id="9807765at2"/>
<evidence type="ECO:0000256" key="2">
    <source>
        <dbReference type="ARBA" id="ARBA00023015"/>
    </source>
</evidence>
<dbReference type="AlphaFoldDB" id="A0A1B1AJW5"/>
<accession>A0A1B1AJW5</accession>
<dbReference type="PANTHER" id="PTHR30537:SF79">
    <property type="entry name" value="TRANSCRIPTIONAL REGULATOR-RELATED"/>
    <property type="match status" value="1"/>
</dbReference>
<dbReference type="Proteomes" id="UP000092498">
    <property type="component" value="Chromosome"/>
</dbReference>
<dbReference type="InParanoid" id="A0A1B1AJW5"/>
<dbReference type="EMBL" id="CP013244">
    <property type="protein sequence ID" value="ANP46854.1"/>
    <property type="molecule type" value="Genomic_DNA"/>
</dbReference>
<dbReference type="STRING" id="1759059.ATE48_13485"/>
<dbReference type="Pfam" id="PF03466">
    <property type="entry name" value="LysR_substrate"/>
    <property type="match status" value="1"/>
</dbReference>
<dbReference type="InterPro" id="IPR036390">
    <property type="entry name" value="WH_DNA-bd_sf"/>
</dbReference>
<dbReference type="GO" id="GO:0003700">
    <property type="term" value="F:DNA-binding transcription factor activity"/>
    <property type="evidence" value="ECO:0007669"/>
    <property type="project" value="InterPro"/>
</dbReference>
<evidence type="ECO:0000313" key="6">
    <source>
        <dbReference type="EMBL" id="ANP46854.1"/>
    </source>
</evidence>
<name>A0A1B1AJW5_9PROT</name>
<protein>
    <recommendedName>
        <fullName evidence="5">HTH lysR-type domain-containing protein</fullName>
    </recommendedName>
</protein>
<evidence type="ECO:0000256" key="1">
    <source>
        <dbReference type="ARBA" id="ARBA00009437"/>
    </source>
</evidence>
<dbReference type="CDD" id="cd08432">
    <property type="entry name" value="PBP2_GcdR_TrpI_HvrB_AmpR_like"/>
    <property type="match status" value="1"/>
</dbReference>
<dbReference type="SUPFAM" id="SSF53850">
    <property type="entry name" value="Periplasmic binding protein-like II"/>
    <property type="match status" value="1"/>
</dbReference>
<keyword evidence="4" id="KW-0804">Transcription</keyword>
<dbReference type="PROSITE" id="PS50931">
    <property type="entry name" value="HTH_LYSR"/>
    <property type="match status" value="1"/>
</dbReference>
<dbReference type="KEGG" id="cbot:ATE48_13485"/>
<dbReference type="RefSeq" id="WP_066772346.1">
    <property type="nucleotide sequence ID" value="NZ_CP013244.1"/>
</dbReference>
<gene>
    <name evidence="6" type="ORF">ATE48_13485</name>
</gene>
<dbReference type="InterPro" id="IPR005119">
    <property type="entry name" value="LysR_subst-bd"/>
</dbReference>
<dbReference type="SUPFAM" id="SSF46785">
    <property type="entry name" value="Winged helix' DNA-binding domain"/>
    <property type="match status" value="1"/>
</dbReference>
<evidence type="ECO:0000259" key="5">
    <source>
        <dbReference type="PROSITE" id="PS50931"/>
    </source>
</evidence>